<keyword evidence="1" id="KW-0723">Serine/threonine-protein kinase</keyword>
<reference evidence="3 4" key="1">
    <citation type="submission" date="2019-07" db="EMBL/GenBank/DDBJ databases">
        <title>Microbispora hainanensis DSM 45428.</title>
        <authorList>
            <person name="Thawai C."/>
        </authorList>
    </citation>
    <scope>NUCLEOTIDE SEQUENCE [LARGE SCALE GENOMIC DNA]</scope>
    <source>
        <strain evidence="3 4">DSM 45428</strain>
    </source>
</reference>
<proteinExistence type="predicted"/>
<keyword evidence="3" id="KW-0547">Nucleotide-binding</keyword>
<feature type="domain" description="Histidine kinase/HSP90-like ATPase" evidence="2">
    <location>
        <begin position="24"/>
        <end position="132"/>
    </location>
</feature>
<accession>A0A544XSE6</accession>
<evidence type="ECO:0000313" key="3">
    <source>
        <dbReference type="EMBL" id="TQS07423.1"/>
    </source>
</evidence>
<dbReference type="Gene3D" id="3.30.565.10">
    <property type="entry name" value="Histidine kinase-like ATPase, C-terminal domain"/>
    <property type="match status" value="1"/>
</dbReference>
<sequence length="149" mass="15975">MSSPLYDGACPMPPWRLSRRFLGRPASVTEARRFITASLGAWPVVESAELIVSELATNAVRHTASARFGGRFIVSIQAEPDQVWLGVTDEGGPEVPRLVRPSEDEGGRGLFLVASLADNWGVYGSQAGRTVWALLKVDPIAAAAQATSR</sequence>
<comment type="caution">
    <text evidence="3">The sequence shown here is derived from an EMBL/GenBank/DDBJ whole genome shotgun (WGS) entry which is preliminary data.</text>
</comment>
<gene>
    <name evidence="3" type="ORF">FLX08_39405</name>
</gene>
<dbReference type="PANTHER" id="PTHR35526">
    <property type="entry name" value="ANTI-SIGMA-F FACTOR RSBW-RELATED"/>
    <property type="match status" value="1"/>
</dbReference>
<dbReference type="GO" id="GO:0005524">
    <property type="term" value="F:ATP binding"/>
    <property type="evidence" value="ECO:0007669"/>
    <property type="project" value="UniProtKB-KW"/>
</dbReference>
<protein>
    <submittedName>
        <fullName evidence="3">ATP-binding protein</fullName>
    </submittedName>
</protein>
<evidence type="ECO:0000313" key="4">
    <source>
        <dbReference type="Proteomes" id="UP000316541"/>
    </source>
</evidence>
<keyword evidence="1" id="KW-0808">Transferase</keyword>
<keyword evidence="1" id="KW-0418">Kinase</keyword>
<name>A0A544XSE6_9ACTN</name>
<dbReference type="SUPFAM" id="SSF55874">
    <property type="entry name" value="ATPase domain of HSP90 chaperone/DNA topoisomerase II/histidine kinase"/>
    <property type="match status" value="1"/>
</dbReference>
<dbReference type="PANTHER" id="PTHR35526:SF3">
    <property type="entry name" value="ANTI-SIGMA-F FACTOR RSBW"/>
    <property type="match status" value="1"/>
</dbReference>
<dbReference type="AlphaFoldDB" id="A0A544XSE6"/>
<evidence type="ECO:0000259" key="2">
    <source>
        <dbReference type="Pfam" id="PF13581"/>
    </source>
</evidence>
<dbReference type="EMBL" id="VIRM01000103">
    <property type="protein sequence ID" value="TQS07423.1"/>
    <property type="molecule type" value="Genomic_DNA"/>
</dbReference>
<dbReference type="InterPro" id="IPR050267">
    <property type="entry name" value="Anti-sigma-factor_SerPK"/>
</dbReference>
<dbReference type="InterPro" id="IPR036890">
    <property type="entry name" value="HATPase_C_sf"/>
</dbReference>
<keyword evidence="3" id="KW-0067">ATP-binding</keyword>
<evidence type="ECO:0000256" key="1">
    <source>
        <dbReference type="ARBA" id="ARBA00022527"/>
    </source>
</evidence>
<dbReference type="InterPro" id="IPR003594">
    <property type="entry name" value="HATPase_dom"/>
</dbReference>
<organism evidence="3 4">
    <name type="scientific">Microbispora hainanensis</name>
    <dbReference type="NCBI Taxonomy" id="568844"/>
    <lineage>
        <taxon>Bacteria</taxon>
        <taxon>Bacillati</taxon>
        <taxon>Actinomycetota</taxon>
        <taxon>Actinomycetes</taxon>
        <taxon>Streptosporangiales</taxon>
        <taxon>Streptosporangiaceae</taxon>
        <taxon>Microbispora</taxon>
    </lineage>
</organism>
<dbReference type="Proteomes" id="UP000316541">
    <property type="component" value="Unassembled WGS sequence"/>
</dbReference>
<dbReference type="Pfam" id="PF13581">
    <property type="entry name" value="HATPase_c_2"/>
    <property type="match status" value="1"/>
</dbReference>
<dbReference type="CDD" id="cd16936">
    <property type="entry name" value="HATPase_RsbW-like"/>
    <property type="match status" value="1"/>
</dbReference>
<dbReference type="GO" id="GO:0004674">
    <property type="term" value="F:protein serine/threonine kinase activity"/>
    <property type="evidence" value="ECO:0007669"/>
    <property type="project" value="UniProtKB-KW"/>
</dbReference>